<organism evidence="1 2">
    <name type="scientific">Anaerotignum neopropionicum</name>
    <dbReference type="NCBI Taxonomy" id="36847"/>
    <lineage>
        <taxon>Bacteria</taxon>
        <taxon>Bacillati</taxon>
        <taxon>Bacillota</taxon>
        <taxon>Clostridia</taxon>
        <taxon>Lachnospirales</taxon>
        <taxon>Anaerotignaceae</taxon>
        <taxon>Anaerotignum</taxon>
    </lineage>
</organism>
<evidence type="ECO:0000313" key="1">
    <source>
        <dbReference type="EMBL" id="KXL53717.1"/>
    </source>
</evidence>
<dbReference type="AlphaFoldDB" id="A0A136WGW7"/>
<protein>
    <submittedName>
        <fullName evidence="1">Uncharacterized protein</fullName>
    </submittedName>
</protein>
<dbReference type="Proteomes" id="UP000070539">
    <property type="component" value="Unassembled WGS sequence"/>
</dbReference>
<accession>A0A136WGW7</accession>
<evidence type="ECO:0000313" key="2">
    <source>
        <dbReference type="Proteomes" id="UP000070539"/>
    </source>
</evidence>
<name>A0A136WGW7_9FIRM</name>
<dbReference type="EMBL" id="LRVM01000002">
    <property type="protein sequence ID" value="KXL53717.1"/>
    <property type="molecule type" value="Genomic_DNA"/>
</dbReference>
<dbReference type="PATRIC" id="fig|36847.3.peg.1105"/>
<keyword evidence="2" id="KW-1185">Reference proteome</keyword>
<dbReference type="STRING" id="36847.CLNEO_09430"/>
<comment type="caution">
    <text evidence="1">The sequence shown here is derived from an EMBL/GenBank/DDBJ whole genome shotgun (WGS) entry which is preliminary data.</text>
</comment>
<reference evidence="1 2" key="1">
    <citation type="submission" date="2016-01" db="EMBL/GenBank/DDBJ databases">
        <title>Genome sequence of Clostridium neopropionicum X4, DSM-3847.</title>
        <authorList>
            <person name="Poehlein A."/>
            <person name="Beck M.H."/>
            <person name="Bengelsdorf F.R."/>
            <person name="Daniel R."/>
            <person name="Duerre P."/>
        </authorList>
    </citation>
    <scope>NUCLEOTIDE SEQUENCE [LARGE SCALE GENOMIC DNA]</scope>
    <source>
        <strain evidence="1 2">DSM-3847</strain>
    </source>
</reference>
<sequence length="212" mass="23800">MTTFLERDERMSAFLGPIHYWLYGKIQLQESLTEAMLSSIASKEDLIALENKLNTVYGIVERGQLEQVIDSGNIHGWLQGQIGIAEKRFAAAVTEILQDDALTQIEKLKQVAYQLGLQNPLPASSDAQGVYRALNDVLLEGMPCDHVNEILEQSSEHVLWHQTVDLHLPFWDAVGGKIENYYLLRGAFISGSLSGSGFSFQQIDKQFFIQEV</sequence>
<proteinExistence type="predicted"/>
<gene>
    <name evidence="1" type="ORF">CLNEO_09430</name>
</gene>